<feature type="domain" description="AMP-dependent synthetase/ligase" evidence="7">
    <location>
        <begin position="16"/>
        <end position="441"/>
    </location>
</feature>
<dbReference type="PANTHER" id="PTHR43272:SF32">
    <property type="entry name" value="AMP-DEPENDENT SYNTHETASE_LIGASE DOMAIN-CONTAINING PROTEIN"/>
    <property type="match status" value="1"/>
</dbReference>
<evidence type="ECO:0000313" key="9">
    <source>
        <dbReference type="Proteomes" id="UP001597368"/>
    </source>
</evidence>
<dbReference type="PROSITE" id="PS00455">
    <property type="entry name" value="AMP_BINDING"/>
    <property type="match status" value="1"/>
</dbReference>
<evidence type="ECO:0000256" key="2">
    <source>
        <dbReference type="ARBA" id="ARBA00022598"/>
    </source>
</evidence>
<dbReference type="InterPro" id="IPR020845">
    <property type="entry name" value="AMP-binding_CS"/>
</dbReference>
<dbReference type="Proteomes" id="UP001597368">
    <property type="component" value="Unassembled WGS sequence"/>
</dbReference>
<accession>A0ABW4SWR2</accession>
<keyword evidence="2" id="KW-0436">Ligase</keyword>
<dbReference type="InterPro" id="IPR045851">
    <property type="entry name" value="AMP-bd_C_sf"/>
</dbReference>
<evidence type="ECO:0000256" key="4">
    <source>
        <dbReference type="ARBA" id="ARBA00023098"/>
    </source>
</evidence>
<dbReference type="EMBL" id="JBHUFV010000033">
    <property type="protein sequence ID" value="MFD1934097.1"/>
    <property type="molecule type" value="Genomic_DNA"/>
</dbReference>
<evidence type="ECO:0000256" key="1">
    <source>
        <dbReference type="ARBA" id="ARBA00006432"/>
    </source>
</evidence>
<proteinExistence type="inferred from homology"/>
<gene>
    <name evidence="8" type="ORF">ACFSKW_21765</name>
</gene>
<reference evidence="9" key="1">
    <citation type="journal article" date="2019" name="Int. J. Syst. Evol. Microbiol.">
        <title>The Global Catalogue of Microorganisms (GCM) 10K type strain sequencing project: providing services to taxonomists for standard genome sequencing and annotation.</title>
        <authorList>
            <consortium name="The Broad Institute Genomics Platform"/>
            <consortium name="The Broad Institute Genome Sequencing Center for Infectious Disease"/>
            <person name="Wu L."/>
            <person name="Ma J."/>
        </authorList>
    </citation>
    <scope>NUCLEOTIDE SEQUENCE [LARGE SCALE GENOMIC DNA]</scope>
    <source>
        <strain evidence="9">ICMP 6774ER</strain>
    </source>
</reference>
<evidence type="ECO:0000256" key="3">
    <source>
        <dbReference type="ARBA" id="ARBA00022832"/>
    </source>
</evidence>
<keyword evidence="4" id="KW-0443">Lipid metabolism</keyword>
<dbReference type="Pfam" id="PF23562">
    <property type="entry name" value="AMP-binding_C_3"/>
    <property type="match status" value="1"/>
</dbReference>
<evidence type="ECO:0000259" key="7">
    <source>
        <dbReference type="Pfam" id="PF00501"/>
    </source>
</evidence>
<evidence type="ECO:0000256" key="5">
    <source>
        <dbReference type="ARBA" id="ARBA00024484"/>
    </source>
</evidence>
<dbReference type="RefSeq" id="WP_379574144.1">
    <property type="nucleotide sequence ID" value="NZ_JBHUFV010000033.1"/>
</dbReference>
<dbReference type="Pfam" id="PF00501">
    <property type="entry name" value="AMP-binding"/>
    <property type="match status" value="1"/>
</dbReference>
<dbReference type="InterPro" id="IPR000873">
    <property type="entry name" value="AMP-dep_synth/lig_dom"/>
</dbReference>
<name>A0ABW4SWR2_9ACTN</name>
<comment type="caution">
    <text evidence="8">The sequence shown here is derived from an EMBL/GenBank/DDBJ whole genome shotgun (WGS) entry which is preliminary data.</text>
</comment>
<dbReference type="InterPro" id="IPR042099">
    <property type="entry name" value="ANL_N_sf"/>
</dbReference>
<dbReference type="PANTHER" id="PTHR43272">
    <property type="entry name" value="LONG-CHAIN-FATTY-ACID--COA LIGASE"/>
    <property type="match status" value="1"/>
</dbReference>
<dbReference type="SUPFAM" id="SSF56801">
    <property type="entry name" value="Acetyl-CoA synthetase-like"/>
    <property type="match status" value="1"/>
</dbReference>
<dbReference type="Gene3D" id="3.40.50.12780">
    <property type="entry name" value="N-terminal domain of ligase-like"/>
    <property type="match status" value="1"/>
</dbReference>
<protein>
    <recommendedName>
        <fullName evidence="6">Acyl-CoA synthetase</fullName>
    </recommendedName>
</protein>
<dbReference type="Gene3D" id="3.30.300.30">
    <property type="match status" value="1"/>
</dbReference>
<evidence type="ECO:0000256" key="6">
    <source>
        <dbReference type="ARBA" id="ARBA00032875"/>
    </source>
</evidence>
<evidence type="ECO:0000313" key="8">
    <source>
        <dbReference type="EMBL" id="MFD1934097.1"/>
    </source>
</evidence>
<comment type="catalytic activity">
    <reaction evidence="5">
        <text>a long-chain fatty acid + ATP + CoA = a long-chain fatty acyl-CoA + AMP + diphosphate</text>
        <dbReference type="Rhea" id="RHEA:15421"/>
        <dbReference type="ChEBI" id="CHEBI:30616"/>
        <dbReference type="ChEBI" id="CHEBI:33019"/>
        <dbReference type="ChEBI" id="CHEBI:57287"/>
        <dbReference type="ChEBI" id="CHEBI:57560"/>
        <dbReference type="ChEBI" id="CHEBI:83139"/>
        <dbReference type="ChEBI" id="CHEBI:456215"/>
        <dbReference type="EC" id="6.2.1.3"/>
    </reaction>
    <physiologicalReaction direction="left-to-right" evidence="5">
        <dbReference type="Rhea" id="RHEA:15422"/>
    </physiologicalReaction>
</comment>
<sequence length="614" mass="67748">MTITATRTETIATRVRRRARESPDAVAMRHKDFGVWEEVGWRAYWANVELVAHALLALGVEPGDRVAVHSENRPEWLYADLGIVAVRGVTVGLYPTNPPAEVAYLLSNSGARILIAEDQEQVDKALAVLDECPGLERIVYLEPRGIRGRYADPRLMSWPELLELGAEHSALHPDALEARMATAEPGDVVTLIYTSGTTGPPKGVMLTVANVEFAVRTLVEGGGFTSPPPSERDLVVSYLPLCHVAERAFTVWFNAAAGVQVNFAESIDTVQANLREVQPTILFGVPRIWEKVLAQVNIKIDSASPLKRAVARFWLRVADRIGDTLVRTGGVHTPGTRLLYGLGWLMCYRSLRERLGMRRVRYAASGAAPIAPAVLKFYMGIGVAMHEVYGMSENTAIATGNRPGRIRLGTVGEPQPGTELRIDEPTGEILTRHPGTFAGYWGNPRATADVLDEDGWLHTGDVGEWVEGTHVRITDRMKDILITAGGKNIAPSELENALKASPYLKEAVVIGDRRPYLVALIGIELDTVGEWARRRGLSYTTYRDLSDKPEVRELVQGIVDDVNARFARVEQVRRFAFLPKELDHEDGELTATQKVKRGAIAKLFEEQVEGMYRG</sequence>
<organism evidence="8 9">
    <name type="scientific">Nonomuraea mangrovi</name>
    <dbReference type="NCBI Taxonomy" id="2316207"/>
    <lineage>
        <taxon>Bacteria</taxon>
        <taxon>Bacillati</taxon>
        <taxon>Actinomycetota</taxon>
        <taxon>Actinomycetes</taxon>
        <taxon>Streptosporangiales</taxon>
        <taxon>Streptosporangiaceae</taxon>
        <taxon>Nonomuraea</taxon>
    </lineage>
</organism>
<keyword evidence="9" id="KW-1185">Reference proteome</keyword>
<comment type="similarity">
    <text evidence="1">Belongs to the ATP-dependent AMP-binding enzyme family.</text>
</comment>
<keyword evidence="3" id="KW-0276">Fatty acid metabolism</keyword>